<evidence type="ECO:0000259" key="2">
    <source>
        <dbReference type="PROSITE" id="PS50853"/>
    </source>
</evidence>
<evidence type="ECO:0000256" key="1">
    <source>
        <dbReference type="SAM" id="SignalP"/>
    </source>
</evidence>
<feature type="chain" id="PRO_5012126093" description="Fibronectin type-III domain-containing protein" evidence="1">
    <location>
        <begin position="27"/>
        <end position="1001"/>
    </location>
</feature>
<protein>
    <recommendedName>
        <fullName evidence="2">Fibronectin type-III domain-containing protein</fullName>
    </recommendedName>
</protein>
<dbReference type="CDD" id="cd00063">
    <property type="entry name" value="FN3"/>
    <property type="match status" value="1"/>
</dbReference>
<dbReference type="PROSITE" id="PS50853">
    <property type="entry name" value="FN3"/>
    <property type="match status" value="1"/>
</dbReference>
<dbReference type="SMART" id="SM00060">
    <property type="entry name" value="FN3"/>
    <property type="match status" value="1"/>
</dbReference>
<dbReference type="RefSeq" id="WP_296942811.1">
    <property type="nucleotide sequence ID" value="NZ_LT599032.1"/>
</dbReference>
<dbReference type="InterPro" id="IPR036116">
    <property type="entry name" value="FN3_sf"/>
</dbReference>
<dbReference type="InterPro" id="IPR033803">
    <property type="entry name" value="CBD-like_Golvesin-Xly"/>
</dbReference>
<dbReference type="Gene3D" id="2.60.40.10">
    <property type="entry name" value="Immunoglobulins"/>
    <property type="match status" value="1"/>
</dbReference>
<dbReference type="EMBL" id="FLUM01000003">
    <property type="protein sequence ID" value="SBW04069.1"/>
    <property type="molecule type" value="Genomic_DNA"/>
</dbReference>
<dbReference type="SUPFAM" id="SSF49265">
    <property type="entry name" value="Fibronectin type III"/>
    <property type="match status" value="1"/>
</dbReference>
<sequence>MGSRKITFLFIFFSFILSLTSTGIRAQEITKDATDKIGEYLTKTINQQTRIRPVTIDSVDIQKKKIQLFANVNLSFGGFDRQLVDNIYAGVKEYLPDNMKNYQVELFSDKYKIEDYIPLVRKEKFTNKVDKPLITRLSHPVKSSKGLQNRHIAMWQSHGWYYEQKLSRWEWQRARVFQTVEDLFTQGYVLPYLVPMLENAGANVFLPRERDTQKHEIIVDNDKSLNNSVYKETAGKEAWTKGDSAGFAQLKEVYLDLENPFRDGTYRQVKTISKGNESVCEWLPDIPEKGKYGVYISYASLKNSSEDARYTVYHSGGKTEFSINQTMGGGTWIFLGFFSFDKGKNENCKITLSNKSAKSGQIITADAIKIGGGMGNIARTTDPENLKQPDDTTVSKFPPIKYELETSNHPRYTEGARYWLQWAGVPDSVYRWTKGKSDYTDDYQSRGLWVNYMAGGSPVIPKGKGLNIPLDMAMAFHSDAGTTYNDSIIGTLTICMTHINDEIFANGIPRIASRDLTSLIMDEIVKDIRTEYEPNWTRRHIWNRNYSEARMPEVPTMLLELLSHQNFADMRYGLDPAFQFTASRAIYKGILKFIAYQYNFDYVVTPLPIKSFSTEFSGDTQVKLQWLPVNDPSEPTATPNSYIVYTRTDNNDFDNGVLVKGNQTTIDIEKDKIYSFKVTAVNEGGESFPSEILSVCRKSNEKGTVFIVNGFQRISAPDSFASSDSIAGFLSYKDHGVPDKSQYNLIGSQYEFRRKIPWMDDDAAGFGASNSNYETTVIAGNTFDYPFVHGTSIVNAGYSFVSANTEAVMNGLADMNNYKLTDLILGKQKQTKIGRGAFPPRFKTFPDGLQSKITDYCNKGGNIFISGAYVGTDLWDNEFVKNEDKEFVQKVLKYKWRTGQAAVTGNVKSVASPFTQLTGTYSFYNELNSDCYAVESPDAIEPADANSFTVFRYSENNLSAGIASDDNYKTCVLGFPFETIRETPLRDQLMKNILNFMFNKK</sequence>
<dbReference type="AlphaFoldDB" id="A0A212JXB3"/>
<dbReference type="SUPFAM" id="SSF53187">
    <property type="entry name" value="Zn-dependent exopeptidases"/>
    <property type="match status" value="1"/>
</dbReference>
<name>A0A212JXB3_9BACT</name>
<feature type="domain" description="Fibronectin type-III" evidence="2">
    <location>
        <begin position="605"/>
        <end position="700"/>
    </location>
</feature>
<proteinExistence type="predicted"/>
<gene>
    <name evidence="3" type="ORF">KL86DYS1_30742</name>
</gene>
<accession>A0A212JXB3</accession>
<feature type="signal peptide" evidence="1">
    <location>
        <begin position="1"/>
        <end position="26"/>
    </location>
</feature>
<keyword evidence="1" id="KW-0732">Signal</keyword>
<dbReference type="Gene3D" id="2.60.120.260">
    <property type="entry name" value="Galactose-binding domain-like"/>
    <property type="match status" value="1"/>
</dbReference>
<reference evidence="3" key="1">
    <citation type="submission" date="2016-04" db="EMBL/GenBank/DDBJ databases">
        <authorList>
            <person name="Evans L.H."/>
            <person name="Alamgir A."/>
            <person name="Owens N."/>
            <person name="Weber N.D."/>
            <person name="Virtaneva K."/>
            <person name="Barbian K."/>
            <person name="Babar A."/>
            <person name="Rosenke K."/>
        </authorList>
    </citation>
    <scope>NUCLEOTIDE SEQUENCE</scope>
    <source>
        <strain evidence="3">86-1</strain>
    </source>
</reference>
<evidence type="ECO:0000313" key="3">
    <source>
        <dbReference type="EMBL" id="SBW04069.1"/>
    </source>
</evidence>
<dbReference type="InterPro" id="IPR003961">
    <property type="entry name" value="FN3_dom"/>
</dbReference>
<dbReference type="Pfam" id="PF25275">
    <property type="entry name" value="Golvesin_C"/>
    <property type="match status" value="1"/>
</dbReference>
<dbReference type="Gene3D" id="3.40.630.40">
    <property type="entry name" value="Zn-dependent exopeptidases"/>
    <property type="match status" value="1"/>
</dbReference>
<organism evidence="3">
    <name type="scientific">uncultured Dysgonomonas sp</name>
    <dbReference type="NCBI Taxonomy" id="206096"/>
    <lineage>
        <taxon>Bacteria</taxon>
        <taxon>Pseudomonadati</taxon>
        <taxon>Bacteroidota</taxon>
        <taxon>Bacteroidia</taxon>
        <taxon>Bacteroidales</taxon>
        <taxon>Dysgonomonadaceae</taxon>
        <taxon>Dysgonomonas</taxon>
        <taxon>environmental samples</taxon>
    </lineage>
</organism>
<dbReference type="InterPro" id="IPR013783">
    <property type="entry name" value="Ig-like_fold"/>
</dbReference>